<dbReference type="InterPro" id="IPR000120">
    <property type="entry name" value="Amidase"/>
</dbReference>
<reference evidence="2 3" key="1">
    <citation type="submission" date="2015-10" db="EMBL/GenBank/DDBJ databases">
        <title>Genomic differences between typical nodule nitrogen-fixing rhizobial strains and those coming from bean seeds.</title>
        <authorList>
            <person name="Peralta H."/>
            <person name="Aguilar-Vera A."/>
            <person name="Diaz R."/>
            <person name="Mora Y."/>
            <person name="Martinez-Batallar G."/>
            <person name="Salazar E."/>
            <person name="Vargas-Lagunas C."/>
            <person name="Encarnacion S."/>
            <person name="Girard L."/>
            <person name="Mora J."/>
        </authorList>
    </citation>
    <scope>NUCLEOTIDE SEQUENCE [LARGE SCALE GENOMIC DNA]</scope>
    <source>
        <strain evidence="2 3">CFNEI 73</strain>
        <plasmid evidence="2 3">B</plasmid>
    </source>
</reference>
<dbReference type="AlphaFoldDB" id="A0A1L3LU03"/>
<evidence type="ECO:0000259" key="1">
    <source>
        <dbReference type="Pfam" id="PF01425"/>
    </source>
</evidence>
<dbReference type="PANTHER" id="PTHR11895">
    <property type="entry name" value="TRANSAMIDASE"/>
    <property type="match status" value="1"/>
</dbReference>
<dbReference type="PANTHER" id="PTHR11895:SF76">
    <property type="entry name" value="INDOLEACETAMIDE HYDROLASE"/>
    <property type="match status" value="1"/>
</dbReference>
<sequence>MTPMSSHADATDLSEQISCRQITCEEVMRAYLDQIARLNPSVNAIVSLQPEDELLAQARNADMALTRGDRRGWMHGLPIAIKDLSATAGIRTTYGSPLQATNLPAEDSLMVKRIREAGAIIIGKTNTPEFGLGSHTYNPIFGVTRNAYDSNLSAGGSSGGAAVALALDMVPIADGSDMMGSLRNPAGWNNVFGFRPSFGRVPSAPSPDVFLHQLSTNGPMAKTARDLARFLDVIAGYAPEAPLSLATEPTSFAEGLDRDVKDLRIGWIGSWGGYYPTEHGVLELTRAGLGALADQGATVEDLTPEFEANRLWDAWLVLRQWAVSQRLQPLLVSDGSIELLKPEARWELEQGLRLTAGDVHWASVTRSDWVRYLQKLFSQFDVLALPTAQIFAFPAELTWPSSINDRPMDTYHRWMEIVVPGSLSGHPVAAVPAGFDGSGRAMGIQLLGRARADRELLQIVSCFERNAPWVRQAPALLAHASL</sequence>
<keyword evidence="2" id="KW-0378">Hydrolase</keyword>
<name>A0A1L3LU03_9HYPH</name>
<dbReference type="InterPro" id="IPR023631">
    <property type="entry name" value="Amidase_dom"/>
</dbReference>
<keyword evidence="2" id="KW-0614">Plasmid</keyword>
<dbReference type="Proteomes" id="UP000182306">
    <property type="component" value="Plasmid B"/>
</dbReference>
<feature type="domain" description="Amidase" evidence="1">
    <location>
        <begin position="26"/>
        <end position="457"/>
    </location>
</feature>
<dbReference type="EC" id="3.5.1.4" evidence="2"/>
<evidence type="ECO:0000313" key="2">
    <source>
        <dbReference type="EMBL" id="APG93574.1"/>
    </source>
</evidence>
<proteinExistence type="predicted"/>
<evidence type="ECO:0000313" key="3">
    <source>
        <dbReference type="Proteomes" id="UP000182306"/>
    </source>
</evidence>
<accession>A0A1L3LU03</accession>
<dbReference type="GO" id="GO:0004040">
    <property type="term" value="F:amidase activity"/>
    <property type="evidence" value="ECO:0007669"/>
    <property type="project" value="UniProtKB-EC"/>
</dbReference>
<organism evidence="2 3">
    <name type="scientific">Sinorhizobium americanum</name>
    <dbReference type="NCBI Taxonomy" id="194963"/>
    <lineage>
        <taxon>Bacteria</taxon>
        <taxon>Pseudomonadati</taxon>
        <taxon>Pseudomonadota</taxon>
        <taxon>Alphaproteobacteria</taxon>
        <taxon>Hyphomicrobiales</taxon>
        <taxon>Rhizobiaceae</taxon>
        <taxon>Sinorhizobium/Ensifer group</taxon>
        <taxon>Sinorhizobium</taxon>
    </lineage>
</organism>
<dbReference type="InterPro" id="IPR036928">
    <property type="entry name" value="AS_sf"/>
</dbReference>
<gene>
    <name evidence="2" type="ORF">SAMCFNEI73_pB0378</name>
</gene>
<dbReference type="SUPFAM" id="SSF75304">
    <property type="entry name" value="Amidase signature (AS) enzymes"/>
    <property type="match status" value="1"/>
</dbReference>
<keyword evidence="3" id="KW-1185">Reference proteome</keyword>
<protein>
    <submittedName>
        <fullName evidence="2">Amidase</fullName>
        <ecNumber evidence="2">3.5.1.4</ecNumber>
    </submittedName>
</protein>
<dbReference type="EMBL" id="CP013109">
    <property type="protein sequence ID" value="APG93574.1"/>
    <property type="molecule type" value="Genomic_DNA"/>
</dbReference>
<dbReference type="Gene3D" id="3.90.1300.10">
    <property type="entry name" value="Amidase signature (AS) domain"/>
    <property type="match status" value="1"/>
</dbReference>
<geneLocation type="plasmid" evidence="2 3">
    <name>B</name>
</geneLocation>
<dbReference type="KEGG" id="same:SAMCFNEI73_pB0378"/>
<dbReference type="RefSeq" id="WP_037381314.1">
    <property type="nucleotide sequence ID" value="NZ_CP013109.1"/>
</dbReference>
<dbReference type="NCBIfam" id="NF005686">
    <property type="entry name" value="PRK07486.1"/>
    <property type="match status" value="1"/>
</dbReference>
<dbReference type="Pfam" id="PF01425">
    <property type="entry name" value="Amidase"/>
    <property type="match status" value="1"/>
</dbReference>